<dbReference type="InterPro" id="IPR029018">
    <property type="entry name" value="Hex-like_dom2"/>
</dbReference>
<dbReference type="GO" id="GO:0006689">
    <property type="term" value="P:ganglioside catabolic process"/>
    <property type="evidence" value="ECO:0007669"/>
    <property type="project" value="TreeGrafter"/>
</dbReference>
<feature type="active site" description="Proton donor" evidence="4">
    <location>
        <position position="333"/>
    </location>
</feature>
<keyword evidence="2" id="KW-0378">Hydrolase</keyword>
<dbReference type="PANTHER" id="PTHR22600:SF21">
    <property type="entry name" value="BETA-HEXOSAMINIDASE A"/>
    <property type="match status" value="1"/>
</dbReference>
<evidence type="ECO:0000313" key="8">
    <source>
        <dbReference type="Proteomes" id="UP000175968"/>
    </source>
</evidence>
<keyword evidence="3" id="KW-0326">Glycosidase</keyword>
<dbReference type="InterPro" id="IPR025705">
    <property type="entry name" value="Beta_hexosaminidase_sua/sub"/>
</dbReference>
<dbReference type="SUPFAM" id="SSF55545">
    <property type="entry name" value="beta-N-acetylhexosaminidase-like domain"/>
    <property type="match status" value="1"/>
</dbReference>
<dbReference type="Gene3D" id="3.30.379.10">
    <property type="entry name" value="Chitobiase/beta-hexosaminidase domain 2-like"/>
    <property type="match status" value="1"/>
</dbReference>
<dbReference type="InterPro" id="IPR017853">
    <property type="entry name" value="GH"/>
</dbReference>
<dbReference type="EMBL" id="CP017479">
    <property type="protein sequence ID" value="AOW10573.1"/>
    <property type="molecule type" value="Genomic_DNA"/>
</dbReference>
<dbReference type="SUPFAM" id="SSF51445">
    <property type="entry name" value="(Trans)glycosidases"/>
    <property type="match status" value="1"/>
</dbReference>
<evidence type="ECO:0000259" key="6">
    <source>
        <dbReference type="Pfam" id="PF02838"/>
    </source>
</evidence>
<sequence length="692" mass="78141">MKYIVIFLFASIVSSAQITKEQLNIMPWPQNITLSEGSFLLTKNFKVNITGAPNERIFQGATNFLRRLDGRTGQFIQQGFITALNEVPNAQLQINCVRAGKIDLYEDESYMLDITANKITINATTDVGALHALETLLQLVQNNNNSFYFPVSKISDFPRFTWRGLMIDGARHFMPIDVIKRNLDGMAAVKMNVFHWHLVDDQGWRIEMKKHPKLIQMASDGNYYTQEEIKSVVKYASDRGILVVPELDVPGHGSAILTAYPEIGSKVVNLNLNTGEKGQQFTQVLSYSVERNAGIFTPTLDPSNPKTYQLLNEFLDEICPLFPGKYFHIGGDENEGKDWDSNPKIQEFKKKHQLANNHELQTYFTMQLIPMLKKHGKVLMGWEEIMTKNMSKDAIIHSWKGANEGKPAGKSLVDAAKGGYKTVLSNGYYIDLVLGVEEHYTVDPMPKNSSLTDEEKRRILGGEATMWSELVSPETIDSRIWPRTAAIAERFWSNENVTDIKSMRKRLNVISFRLEELGLTHLKNKERLLRNISNNQKSDALLDLSNVCEPLKGYTRNKGGTEYQMYSPLTLFADVCTPDASDAVGFNEAVTNYLNSKTNENQIAVANYLNKWVRMDKDLLVLSNNAPLVQPLLPLSKSLSDLSEQLLLKISNKQGLDDSSLYGLLEKCNSKDYADVELAVYNSLRKLVQAKL</sequence>
<evidence type="ECO:0000259" key="5">
    <source>
        <dbReference type="Pfam" id="PF00728"/>
    </source>
</evidence>
<feature type="domain" description="Beta-hexosaminidase bacterial type N-terminal" evidence="6">
    <location>
        <begin position="23"/>
        <end position="156"/>
    </location>
</feature>
<evidence type="ECO:0000256" key="4">
    <source>
        <dbReference type="PIRSR" id="PIRSR625705-1"/>
    </source>
</evidence>
<dbReference type="GO" id="GO:0005764">
    <property type="term" value="C:lysosome"/>
    <property type="evidence" value="ECO:0007669"/>
    <property type="project" value="TreeGrafter"/>
</dbReference>
<name>A0AAC9N7J0_9FLAO</name>
<dbReference type="Gene3D" id="3.20.20.80">
    <property type="entry name" value="Glycosidases"/>
    <property type="match status" value="1"/>
</dbReference>
<keyword evidence="8" id="KW-1185">Reference proteome</keyword>
<reference evidence="7 8" key="1">
    <citation type="submission" date="2016-10" db="EMBL/GenBank/DDBJ databases">
        <title>Flavobacterium gilvum sp. nov., isolated from stream water.</title>
        <authorList>
            <person name="Shin S.-K."/>
            <person name="Cho Y.-J."/>
            <person name="Yi H."/>
        </authorList>
    </citation>
    <scope>NUCLEOTIDE SEQUENCE [LARGE SCALE GENOMIC DNA]</scope>
    <source>
        <strain evidence="7 8">EM1308</strain>
    </source>
</reference>
<evidence type="ECO:0000256" key="2">
    <source>
        <dbReference type="ARBA" id="ARBA00022801"/>
    </source>
</evidence>
<dbReference type="RefSeq" id="WP_035633334.1">
    <property type="nucleotide sequence ID" value="NZ_CP017479.1"/>
</dbReference>
<dbReference type="GO" id="GO:0030203">
    <property type="term" value="P:glycosaminoglycan metabolic process"/>
    <property type="evidence" value="ECO:0007669"/>
    <property type="project" value="TreeGrafter"/>
</dbReference>
<evidence type="ECO:0000256" key="1">
    <source>
        <dbReference type="ARBA" id="ARBA00006285"/>
    </source>
</evidence>
<accession>A0AAC9N7J0</accession>
<dbReference type="GO" id="GO:0016020">
    <property type="term" value="C:membrane"/>
    <property type="evidence" value="ECO:0007669"/>
    <property type="project" value="TreeGrafter"/>
</dbReference>
<protein>
    <submittedName>
        <fullName evidence="7">Beta-N-acetylhexosaminidase</fullName>
    </submittedName>
</protein>
<dbReference type="GO" id="GO:0004563">
    <property type="term" value="F:beta-N-acetylhexosaminidase activity"/>
    <property type="evidence" value="ECO:0007669"/>
    <property type="project" value="InterPro"/>
</dbReference>
<gene>
    <name evidence="7" type="ORF">EM308_14320</name>
</gene>
<dbReference type="PANTHER" id="PTHR22600">
    <property type="entry name" value="BETA-HEXOSAMINIDASE"/>
    <property type="match status" value="1"/>
</dbReference>
<feature type="domain" description="Glycoside hydrolase family 20 catalytic" evidence="5">
    <location>
        <begin position="160"/>
        <end position="494"/>
    </location>
</feature>
<dbReference type="InterPro" id="IPR015883">
    <property type="entry name" value="Glyco_hydro_20_cat"/>
</dbReference>
<evidence type="ECO:0000256" key="3">
    <source>
        <dbReference type="ARBA" id="ARBA00023295"/>
    </source>
</evidence>
<proteinExistence type="inferred from homology"/>
<evidence type="ECO:0000313" key="7">
    <source>
        <dbReference type="EMBL" id="AOW10573.1"/>
    </source>
</evidence>
<dbReference type="AlphaFoldDB" id="A0AAC9N7J0"/>
<dbReference type="PRINTS" id="PR00738">
    <property type="entry name" value="GLHYDRLASE20"/>
</dbReference>
<dbReference type="GO" id="GO:0005975">
    <property type="term" value="P:carbohydrate metabolic process"/>
    <property type="evidence" value="ECO:0007669"/>
    <property type="project" value="InterPro"/>
</dbReference>
<organism evidence="7 8">
    <name type="scientific">Flavobacterium gilvum</name>
    <dbReference type="NCBI Taxonomy" id="1492737"/>
    <lineage>
        <taxon>Bacteria</taxon>
        <taxon>Pseudomonadati</taxon>
        <taxon>Bacteroidota</taxon>
        <taxon>Flavobacteriia</taxon>
        <taxon>Flavobacteriales</taxon>
        <taxon>Flavobacteriaceae</taxon>
        <taxon>Flavobacterium</taxon>
    </lineage>
</organism>
<dbReference type="Pfam" id="PF02838">
    <property type="entry name" value="Glyco_hydro_20b"/>
    <property type="match status" value="1"/>
</dbReference>
<comment type="similarity">
    <text evidence="1">Belongs to the glycosyl hydrolase 20 family.</text>
</comment>
<dbReference type="Pfam" id="PF00728">
    <property type="entry name" value="Glyco_hydro_20"/>
    <property type="match status" value="1"/>
</dbReference>
<dbReference type="InterPro" id="IPR015882">
    <property type="entry name" value="HEX_bac_N"/>
</dbReference>
<dbReference type="KEGG" id="fgl:EM308_14320"/>
<dbReference type="Proteomes" id="UP000175968">
    <property type="component" value="Chromosome"/>
</dbReference>